<protein>
    <recommendedName>
        <fullName evidence="3">Integrase catalytic region</fullName>
    </recommendedName>
</protein>
<sequence length="141" mass="15743">MARENRTWGAVRIKGELRRLGHRVAAATIRKAVRAHRIPPPRHRDDSWRTFLRAQAQALLATDFFHIDCAPTLTRLYVAFVIEHSTRRVHLLGNTRYPTASWATQLGRDFTADGRLPAGRGQAAVKGGSLRARAALLDVTA</sequence>
<name>A0ABN2QCY0_9ACTN</name>
<organism evidence="1 2">
    <name type="scientific">Catenulispora subtropica</name>
    <dbReference type="NCBI Taxonomy" id="450798"/>
    <lineage>
        <taxon>Bacteria</taxon>
        <taxon>Bacillati</taxon>
        <taxon>Actinomycetota</taxon>
        <taxon>Actinomycetes</taxon>
        <taxon>Catenulisporales</taxon>
        <taxon>Catenulisporaceae</taxon>
        <taxon>Catenulispora</taxon>
    </lineage>
</organism>
<proteinExistence type="predicted"/>
<accession>A0ABN2QCY0</accession>
<gene>
    <name evidence="1" type="ORF">GCM10009838_01150</name>
</gene>
<evidence type="ECO:0008006" key="3">
    <source>
        <dbReference type="Google" id="ProtNLM"/>
    </source>
</evidence>
<dbReference type="Proteomes" id="UP001499854">
    <property type="component" value="Unassembled WGS sequence"/>
</dbReference>
<comment type="caution">
    <text evidence="1">The sequence shown here is derived from an EMBL/GenBank/DDBJ whole genome shotgun (WGS) entry which is preliminary data.</text>
</comment>
<evidence type="ECO:0000313" key="1">
    <source>
        <dbReference type="EMBL" id="GAA1949842.1"/>
    </source>
</evidence>
<reference evidence="1 2" key="1">
    <citation type="journal article" date="2019" name="Int. J. Syst. Evol. Microbiol.">
        <title>The Global Catalogue of Microorganisms (GCM) 10K type strain sequencing project: providing services to taxonomists for standard genome sequencing and annotation.</title>
        <authorList>
            <consortium name="The Broad Institute Genomics Platform"/>
            <consortium name="The Broad Institute Genome Sequencing Center for Infectious Disease"/>
            <person name="Wu L."/>
            <person name="Ma J."/>
        </authorList>
    </citation>
    <scope>NUCLEOTIDE SEQUENCE [LARGE SCALE GENOMIC DNA]</scope>
    <source>
        <strain evidence="1 2">JCM 16013</strain>
    </source>
</reference>
<keyword evidence="2" id="KW-1185">Reference proteome</keyword>
<dbReference type="EMBL" id="BAAAQM010000001">
    <property type="protein sequence ID" value="GAA1949842.1"/>
    <property type="molecule type" value="Genomic_DNA"/>
</dbReference>
<evidence type="ECO:0000313" key="2">
    <source>
        <dbReference type="Proteomes" id="UP001499854"/>
    </source>
</evidence>